<name>A0A8T0ELT9_ARGBR</name>
<dbReference type="EMBL" id="JABXBU010002227">
    <property type="protein sequence ID" value="KAF8774384.1"/>
    <property type="molecule type" value="Genomic_DNA"/>
</dbReference>
<accession>A0A8T0ELT9</accession>
<dbReference type="Proteomes" id="UP000807504">
    <property type="component" value="Unassembled WGS sequence"/>
</dbReference>
<comment type="caution">
    <text evidence="1">The sequence shown here is derived from an EMBL/GenBank/DDBJ whole genome shotgun (WGS) entry which is preliminary data.</text>
</comment>
<dbReference type="AlphaFoldDB" id="A0A8T0ELT9"/>
<keyword evidence="2" id="KW-1185">Reference proteome</keyword>
<sequence>MRFTVYSGFTKVARCPSLFLSDVTTRPIIRATNSPDIGESYIRAQLENFPCVIRRLDLKAGVNNGLAGQMLGTEGKITSTIAFPPSLCLRQWGGKEFSEIVFLQELSSFGGCKVLWPWKQWN</sequence>
<proteinExistence type="predicted"/>
<evidence type="ECO:0000313" key="1">
    <source>
        <dbReference type="EMBL" id="KAF8774384.1"/>
    </source>
</evidence>
<organism evidence="1 2">
    <name type="scientific">Argiope bruennichi</name>
    <name type="common">Wasp spider</name>
    <name type="synonym">Aranea bruennichi</name>
    <dbReference type="NCBI Taxonomy" id="94029"/>
    <lineage>
        <taxon>Eukaryota</taxon>
        <taxon>Metazoa</taxon>
        <taxon>Ecdysozoa</taxon>
        <taxon>Arthropoda</taxon>
        <taxon>Chelicerata</taxon>
        <taxon>Arachnida</taxon>
        <taxon>Araneae</taxon>
        <taxon>Araneomorphae</taxon>
        <taxon>Entelegynae</taxon>
        <taxon>Araneoidea</taxon>
        <taxon>Araneidae</taxon>
        <taxon>Argiope</taxon>
    </lineage>
</organism>
<reference evidence="1" key="2">
    <citation type="submission" date="2020-06" db="EMBL/GenBank/DDBJ databases">
        <authorList>
            <person name="Sheffer M."/>
        </authorList>
    </citation>
    <scope>NUCLEOTIDE SEQUENCE</scope>
</reference>
<protein>
    <submittedName>
        <fullName evidence="1">Uncharacterized protein</fullName>
    </submittedName>
</protein>
<reference evidence="1" key="1">
    <citation type="journal article" date="2020" name="bioRxiv">
        <title>Chromosome-level reference genome of the European wasp spider Argiope bruennichi: a resource for studies on range expansion and evolutionary adaptation.</title>
        <authorList>
            <person name="Sheffer M.M."/>
            <person name="Hoppe A."/>
            <person name="Krehenwinkel H."/>
            <person name="Uhl G."/>
            <person name="Kuss A.W."/>
            <person name="Jensen L."/>
            <person name="Jensen C."/>
            <person name="Gillespie R.G."/>
            <person name="Hoff K.J."/>
            <person name="Prost S."/>
        </authorList>
    </citation>
    <scope>NUCLEOTIDE SEQUENCE</scope>
</reference>
<evidence type="ECO:0000313" key="2">
    <source>
        <dbReference type="Proteomes" id="UP000807504"/>
    </source>
</evidence>
<gene>
    <name evidence="1" type="ORF">HNY73_016938</name>
</gene>